<evidence type="ECO:0000259" key="14">
    <source>
        <dbReference type="Pfam" id="PF07715"/>
    </source>
</evidence>
<evidence type="ECO:0000256" key="2">
    <source>
        <dbReference type="ARBA" id="ARBA00022448"/>
    </source>
</evidence>
<organism evidence="15 16">
    <name type="scientific">Porphyromonas cangingivalis</name>
    <dbReference type="NCBI Taxonomy" id="36874"/>
    <lineage>
        <taxon>Bacteria</taxon>
        <taxon>Pseudomonadati</taxon>
        <taxon>Bacteroidota</taxon>
        <taxon>Bacteroidia</taxon>
        <taxon>Bacteroidales</taxon>
        <taxon>Porphyromonadaceae</taxon>
        <taxon>Porphyromonas</taxon>
    </lineage>
</organism>
<accession>A0A1T4JZ82</accession>
<feature type="chain" id="PRO_5010562912" evidence="12">
    <location>
        <begin position="22"/>
        <end position="692"/>
    </location>
</feature>
<dbReference type="PROSITE" id="PS52016">
    <property type="entry name" value="TONB_DEPENDENT_REC_3"/>
    <property type="match status" value="1"/>
</dbReference>
<evidence type="ECO:0000256" key="8">
    <source>
        <dbReference type="ARBA" id="ARBA00023170"/>
    </source>
</evidence>
<evidence type="ECO:0000256" key="9">
    <source>
        <dbReference type="ARBA" id="ARBA00023237"/>
    </source>
</evidence>
<keyword evidence="2 10" id="KW-0813">Transport</keyword>
<reference evidence="15 16" key="1">
    <citation type="submission" date="2017-02" db="EMBL/GenBank/DDBJ databases">
        <authorList>
            <person name="Peterson S.W."/>
        </authorList>
    </citation>
    <scope>NUCLEOTIDE SEQUENCE [LARGE SCALE GENOMIC DNA]</scope>
    <source>
        <strain evidence="15 16">ATCC 700135</strain>
    </source>
</reference>
<feature type="signal peptide" evidence="12">
    <location>
        <begin position="1"/>
        <end position="21"/>
    </location>
</feature>
<keyword evidence="8 15" id="KW-0675">Receptor</keyword>
<dbReference type="InterPro" id="IPR012910">
    <property type="entry name" value="Plug_dom"/>
</dbReference>
<dbReference type="Gene3D" id="2.170.130.10">
    <property type="entry name" value="TonB-dependent receptor, plug domain"/>
    <property type="match status" value="1"/>
</dbReference>
<dbReference type="InterPro" id="IPR039426">
    <property type="entry name" value="TonB-dep_rcpt-like"/>
</dbReference>
<evidence type="ECO:0000256" key="7">
    <source>
        <dbReference type="ARBA" id="ARBA00023136"/>
    </source>
</evidence>
<gene>
    <name evidence="15" type="ORF">SAMN02745205_00459</name>
</gene>
<evidence type="ECO:0000256" key="5">
    <source>
        <dbReference type="ARBA" id="ARBA00022729"/>
    </source>
</evidence>
<keyword evidence="6 11" id="KW-0798">TonB box</keyword>
<keyword evidence="7 10" id="KW-0472">Membrane</keyword>
<dbReference type="EMBL" id="FUWL01000004">
    <property type="protein sequence ID" value="SJZ35500.1"/>
    <property type="molecule type" value="Genomic_DNA"/>
</dbReference>
<dbReference type="GO" id="GO:0015344">
    <property type="term" value="F:siderophore uptake transmembrane transporter activity"/>
    <property type="evidence" value="ECO:0007669"/>
    <property type="project" value="TreeGrafter"/>
</dbReference>
<dbReference type="InterPro" id="IPR000531">
    <property type="entry name" value="Beta-barrel_TonB"/>
</dbReference>
<feature type="domain" description="TonB-dependent receptor-like beta-barrel" evidence="13">
    <location>
        <begin position="210"/>
        <end position="664"/>
    </location>
</feature>
<keyword evidence="9 10" id="KW-0998">Cell outer membrane</keyword>
<dbReference type="Gene3D" id="2.40.170.20">
    <property type="entry name" value="TonB-dependent receptor, beta-barrel domain"/>
    <property type="match status" value="1"/>
</dbReference>
<evidence type="ECO:0000256" key="3">
    <source>
        <dbReference type="ARBA" id="ARBA00022452"/>
    </source>
</evidence>
<dbReference type="GO" id="GO:0009279">
    <property type="term" value="C:cell outer membrane"/>
    <property type="evidence" value="ECO:0007669"/>
    <property type="project" value="UniProtKB-SubCell"/>
</dbReference>
<proteinExistence type="inferred from homology"/>
<evidence type="ECO:0000256" key="12">
    <source>
        <dbReference type="SAM" id="SignalP"/>
    </source>
</evidence>
<comment type="subcellular location">
    <subcellularLocation>
        <location evidence="1 10">Cell outer membrane</location>
        <topology evidence="1 10">Multi-pass membrane protein</topology>
    </subcellularLocation>
</comment>
<dbReference type="Proteomes" id="UP000189956">
    <property type="component" value="Unassembled WGS sequence"/>
</dbReference>
<protein>
    <submittedName>
        <fullName evidence="15">Outer membrane receptor for ferrienterochelin and colicins</fullName>
    </submittedName>
</protein>
<evidence type="ECO:0000256" key="1">
    <source>
        <dbReference type="ARBA" id="ARBA00004571"/>
    </source>
</evidence>
<evidence type="ECO:0000313" key="16">
    <source>
        <dbReference type="Proteomes" id="UP000189956"/>
    </source>
</evidence>
<sequence>MFACSYMKLLIFAATFLGVFAHITSIQAQRPSKSLFDEDRQHALNEFVITATRTPKKISDSPVMTQVITDKQIAERGLTDIKSLLMQEVPGLTFNEVGFGTSINMQGLDAKQILFLIDGERIAGETGNNIDYQRISLSNIERIEIVQGAGSALYGTQAMGGVINIITKKPKGRFHASLDTKWAPLYEKNFPQIASNDKYKLFKRNADRSNFNGTLTASYRHKKWSTQTTVTHRSADAFSLYDTEGEKKYYKEFDLTVASPVKEVPTNVSGFGLNSLRQAFTFTLDERWSLSAVGSLYEMNKYDLNHDNLYEYNTDISGTLSGTYRLHNEGEIKASLFADQYNRYNKFELIQGRKDLIYKHRMIQPRLSYIQRLGERHELNIGAEYFDEMLYTDKFTNDSYTSRSHHSSALYIQDDWQITSRIGLVSGLRADYHATYGFNLSPKLSAIYKLPPITFRLNYGAGYRSPSIKELYMNWDHFGMFMIYGNTDLKPERNHHLSLSTEYISKRFYAILSGYINAFSNKIEGIWGKNQKERRYHNIRSTELMGLQAQVRFNPFIEGLQLHASANYLHPSEVNGTQLNSQSKFSGNFRAEYGKNWKKHGLNINLTASYIGKKEFDIQDDLNLKDRIVKTFYTTTIPSYTLWYLAMSYSYDRFGRLTFGIDNIFDYHAKIHSFNSYTGIGRSCFVALHLEI</sequence>
<dbReference type="GO" id="GO:0044718">
    <property type="term" value="P:siderophore transmembrane transport"/>
    <property type="evidence" value="ECO:0007669"/>
    <property type="project" value="TreeGrafter"/>
</dbReference>
<evidence type="ECO:0000256" key="6">
    <source>
        <dbReference type="ARBA" id="ARBA00023077"/>
    </source>
</evidence>
<dbReference type="Pfam" id="PF07715">
    <property type="entry name" value="Plug"/>
    <property type="match status" value="1"/>
</dbReference>
<evidence type="ECO:0000256" key="4">
    <source>
        <dbReference type="ARBA" id="ARBA00022692"/>
    </source>
</evidence>
<evidence type="ECO:0000313" key="15">
    <source>
        <dbReference type="EMBL" id="SJZ35500.1"/>
    </source>
</evidence>
<dbReference type="PANTHER" id="PTHR30069:SF29">
    <property type="entry name" value="HEMOGLOBIN AND HEMOGLOBIN-HAPTOGLOBIN-BINDING PROTEIN 1-RELATED"/>
    <property type="match status" value="1"/>
</dbReference>
<comment type="similarity">
    <text evidence="10 11">Belongs to the TonB-dependent receptor family.</text>
</comment>
<evidence type="ECO:0000256" key="11">
    <source>
        <dbReference type="RuleBase" id="RU003357"/>
    </source>
</evidence>
<dbReference type="InterPro" id="IPR036942">
    <property type="entry name" value="Beta-barrel_TonB_sf"/>
</dbReference>
<evidence type="ECO:0000259" key="13">
    <source>
        <dbReference type="Pfam" id="PF00593"/>
    </source>
</evidence>
<keyword evidence="3 10" id="KW-1134">Transmembrane beta strand</keyword>
<evidence type="ECO:0000256" key="10">
    <source>
        <dbReference type="PROSITE-ProRule" id="PRU01360"/>
    </source>
</evidence>
<dbReference type="PANTHER" id="PTHR30069">
    <property type="entry name" value="TONB-DEPENDENT OUTER MEMBRANE RECEPTOR"/>
    <property type="match status" value="1"/>
</dbReference>
<dbReference type="AlphaFoldDB" id="A0A1T4JZ82"/>
<dbReference type="Pfam" id="PF00593">
    <property type="entry name" value="TonB_dep_Rec_b-barrel"/>
    <property type="match status" value="1"/>
</dbReference>
<feature type="domain" description="TonB-dependent receptor plug" evidence="14">
    <location>
        <begin position="58"/>
        <end position="162"/>
    </location>
</feature>
<dbReference type="SUPFAM" id="SSF56935">
    <property type="entry name" value="Porins"/>
    <property type="match status" value="1"/>
</dbReference>
<dbReference type="InterPro" id="IPR037066">
    <property type="entry name" value="Plug_dom_sf"/>
</dbReference>
<name>A0A1T4JZ82_PORCN</name>
<keyword evidence="4 10" id="KW-0812">Transmembrane</keyword>
<dbReference type="CDD" id="cd01347">
    <property type="entry name" value="ligand_gated_channel"/>
    <property type="match status" value="1"/>
</dbReference>
<keyword evidence="5 12" id="KW-0732">Signal</keyword>